<organism evidence="1 2">
    <name type="scientific">Bondarzewia mesenterica</name>
    <dbReference type="NCBI Taxonomy" id="1095465"/>
    <lineage>
        <taxon>Eukaryota</taxon>
        <taxon>Fungi</taxon>
        <taxon>Dikarya</taxon>
        <taxon>Basidiomycota</taxon>
        <taxon>Agaricomycotina</taxon>
        <taxon>Agaricomycetes</taxon>
        <taxon>Russulales</taxon>
        <taxon>Bondarzewiaceae</taxon>
        <taxon>Bondarzewia</taxon>
    </lineage>
</organism>
<evidence type="ECO:0000313" key="1">
    <source>
        <dbReference type="EMBL" id="THH15582.1"/>
    </source>
</evidence>
<protein>
    <submittedName>
        <fullName evidence="1">Uncharacterized protein</fullName>
    </submittedName>
</protein>
<dbReference type="Gene3D" id="1.25.40.10">
    <property type="entry name" value="Tetratricopeptide repeat domain"/>
    <property type="match status" value="1"/>
</dbReference>
<comment type="caution">
    <text evidence="1">The sequence shown here is derived from an EMBL/GenBank/DDBJ whole genome shotgun (WGS) entry which is preliminary data.</text>
</comment>
<dbReference type="OrthoDB" id="3038484at2759"/>
<keyword evidence="2" id="KW-1185">Reference proteome</keyword>
<dbReference type="PANTHER" id="PTHR46082">
    <property type="entry name" value="ATP/GTP-BINDING PROTEIN-RELATED"/>
    <property type="match status" value="1"/>
</dbReference>
<dbReference type="EMBL" id="SGPL01000202">
    <property type="protein sequence ID" value="THH15582.1"/>
    <property type="molecule type" value="Genomic_DNA"/>
</dbReference>
<dbReference type="Pfam" id="PF13374">
    <property type="entry name" value="TPR_10"/>
    <property type="match status" value="1"/>
</dbReference>
<gene>
    <name evidence="1" type="ORF">EW146_g4916</name>
</gene>
<evidence type="ECO:0000313" key="2">
    <source>
        <dbReference type="Proteomes" id="UP000310158"/>
    </source>
</evidence>
<dbReference type="PANTHER" id="PTHR46082:SF6">
    <property type="entry name" value="AAA+ ATPASE DOMAIN-CONTAINING PROTEIN-RELATED"/>
    <property type="match status" value="1"/>
</dbReference>
<proteinExistence type="predicted"/>
<reference evidence="1 2" key="1">
    <citation type="submission" date="2019-02" db="EMBL/GenBank/DDBJ databases">
        <title>Genome sequencing of the rare red list fungi Bondarzewia mesenterica.</title>
        <authorList>
            <person name="Buettner E."/>
            <person name="Kellner H."/>
        </authorList>
    </citation>
    <scope>NUCLEOTIDE SEQUENCE [LARGE SCALE GENOMIC DNA]</scope>
    <source>
        <strain evidence="1 2">DSM 108281</strain>
    </source>
</reference>
<dbReference type="Proteomes" id="UP000310158">
    <property type="component" value="Unassembled WGS sequence"/>
</dbReference>
<dbReference type="InterPro" id="IPR053137">
    <property type="entry name" value="NLR-like"/>
</dbReference>
<dbReference type="InterPro" id="IPR011990">
    <property type="entry name" value="TPR-like_helical_dom_sf"/>
</dbReference>
<dbReference type="AlphaFoldDB" id="A0A4S4LT34"/>
<sequence length="118" mass="13184">MGKGVLGAEHPATLLQGDSQAEDLQAVADARKKVLGEDRPDTLSSMGNLAAFHKEQGRLKAQAEELEIQVLETMKRVLGEEYPDTLWIVGNLAYTYRKQQCRQKEAEALKMLVTDSRR</sequence>
<name>A0A4S4LT34_9AGAM</name>
<accession>A0A4S4LT34</accession>